<evidence type="ECO:0000256" key="2">
    <source>
        <dbReference type="SAM" id="Phobius"/>
    </source>
</evidence>
<evidence type="ECO:0000313" key="3">
    <source>
        <dbReference type="EMBL" id="KAJ8962468.1"/>
    </source>
</evidence>
<proteinExistence type="predicted"/>
<dbReference type="AlphaFoldDB" id="A0AAV8ZE00"/>
<feature type="transmembrane region" description="Helical" evidence="2">
    <location>
        <begin position="459"/>
        <end position="479"/>
    </location>
</feature>
<comment type="caution">
    <text evidence="3">The sequence shown here is derived from an EMBL/GenBank/DDBJ whole genome shotgun (WGS) entry which is preliminary data.</text>
</comment>
<protein>
    <submittedName>
        <fullName evidence="3">Uncharacterized protein</fullName>
    </submittedName>
</protein>
<reference evidence="3" key="1">
    <citation type="journal article" date="2023" name="Insect Mol. Biol.">
        <title>Genome sequencing provides insights into the evolution of gene families encoding plant cell wall-degrading enzymes in longhorned beetles.</title>
        <authorList>
            <person name="Shin N.R."/>
            <person name="Okamura Y."/>
            <person name="Kirsch R."/>
            <person name="Pauchet Y."/>
        </authorList>
    </citation>
    <scope>NUCLEOTIDE SEQUENCE</scope>
    <source>
        <strain evidence="3">RBIC_L_NR</strain>
    </source>
</reference>
<keyword evidence="2" id="KW-0472">Membrane</keyword>
<keyword evidence="2" id="KW-1133">Transmembrane helix</keyword>
<dbReference type="Proteomes" id="UP001162156">
    <property type="component" value="Unassembled WGS sequence"/>
</dbReference>
<sequence length="535" mass="60555">MADQGIQNMFKAVHSFNAINYDVVDSVEVHNALQTGIYRSVSVRERLWLPKKIIIPILLFASRVNTTMANIHQYVRIEKNPIIDEEGVEEQEFYEEVVVDDKGFIKEKKFVIVAQNNEGKKYIQVPQAEENRYGSRYTVPQSEENRSGSRYGIQKQISYESPKNIENKTIRSQRYEYIPMQEQENRYMSPKTTPKKIQSHEEVEVVSGRVHRYAVIQTEEETELTTRNGRYALVPVEQLNTVTTPQNTVAVQNTAAHPQIKNRYEYIQDSPRQMIHQSPSKYEYIQSSPQKPPLTNARYEYIQQTPQQQRMGNPIATQKLHELLSTPKKPQVTSKHQTPQKVVSPQTKIKMSPPQLSPISKENYQKPTKTSPKIRCQVPKAQQKLNYALGTRQLVQQDKRHTAIVAPMCSSPIHSVYSETTYSNKSESWMNLSIDKSPVQATLTIAATMMLLCGGVTSGYLVLSVFSLLTCASLLVLLVMQPRPGTPLADITSGAVCSVSVLSLVLATTGVVSSYCCKYPPPDNRVQHCAEGFTV</sequence>
<accession>A0AAV8ZE00</accession>
<feature type="transmembrane region" description="Helical" evidence="2">
    <location>
        <begin position="491"/>
        <end position="515"/>
    </location>
</feature>
<evidence type="ECO:0000256" key="1">
    <source>
        <dbReference type="SAM" id="MobiDB-lite"/>
    </source>
</evidence>
<feature type="compositionally biased region" description="Polar residues" evidence="1">
    <location>
        <begin position="331"/>
        <end position="349"/>
    </location>
</feature>
<evidence type="ECO:0000313" key="4">
    <source>
        <dbReference type="Proteomes" id="UP001162156"/>
    </source>
</evidence>
<keyword evidence="2" id="KW-0812">Transmembrane</keyword>
<keyword evidence="4" id="KW-1185">Reference proteome</keyword>
<feature type="compositionally biased region" description="Polar residues" evidence="1">
    <location>
        <begin position="357"/>
        <end position="371"/>
    </location>
</feature>
<dbReference type="EMBL" id="JANEYF010001582">
    <property type="protein sequence ID" value="KAJ8962468.1"/>
    <property type="molecule type" value="Genomic_DNA"/>
</dbReference>
<name>A0AAV8ZE00_9CUCU</name>
<gene>
    <name evidence="3" type="ORF">NQ314_005703</name>
</gene>
<feature type="region of interest" description="Disordered" evidence="1">
    <location>
        <begin position="328"/>
        <end position="372"/>
    </location>
</feature>
<organism evidence="3 4">
    <name type="scientific">Rhamnusium bicolor</name>
    <dbReference type="NCBI Taxonomy" id="1586634"/>
    <lineage>
        <taxon>Eukaryota</taxon>
        <taxon>Metazoa</taxon>
        <taxon>Ecdysozoa</taxon>
        <taxon>Arthropoda</taxon>
        <taxon>Hexapoda</taxon>
        <taxon>Insecta</taxon>
        <taxon>Pterygota</taxon>
        <taxon>Neoptera</taxon>
        <taxon>Endopterygota</taxon>
        <taxon>Coleoptera</taxon>
        <taxon>Polyphaga</taxon>
        <taxon>Cucujiformia</taxon>
        <taxon>Chrysomeloidea</taxon>
        <taxon>Cerambycidae</taxon>
        <taxon>Lepturinae</taxon>
        <taxon>Rhagiini</taxon>
        <taxon>Rhamnusium</taxon>
    </lineage>
</organism>